<dbReference type="InterPro" id="IPR002110">
    <property type="entry name" value="Ankyrin_rpt"/>
</dbReference>
<protein>
    <submittedName>
        <fullName evidence="3">Ankyrin repeat protein</fullName>
    </submittedName>
</protein>
<keyword evidence="1" id="KW-0677">Repeat</keyword>
<evidence type="ECO:0000313" key="4">
    <source>
        <dbReference type="Proteomes" id="UP000240461"/>
    </source>
</evidence>
<dbReference type="SMART" id="SM00248">
    <property type="entry name" value="ANK"/>
    <property type="match status" value="3"/>
</dbReference>
<organism evidence="3 4">
    <name type="scientific">Acanthamoeba polyphaga mimivirus Kroon</name>
    <dbReference type="NCBI Taxonomy" id="3069720"/>
    <lineage>
        <taxon>Viruses</taxon>
        <taxon>Varidnaviria</taxon>
        <taxon>Bamfordvirae</taxon>
        <taxon>Nucleocytoviricota</taxon>
        <taxon>Megaviricetes</taxon>
        <taxon>Imitervirales</taxon>
        <taxon>Mimiviridae</taxon>
        <taxon>Megamimivirinae</taxon>
        <taxon>Mimivirus</taxon>
        <taxon>Mimivirus lagoaense</taxon>
    </lineage>
</organism>
<dbReference type="PROSITE" id="PS50088">
    <property type="entry name" value="ANK_REPEAT"/>
    <property type="match status" value="2"/>
</dbReference>
<dbReference type="PROSITE" id="PS50297">
    <property type="entry name" value="ANK_REP_REGION"/>
    <property type="match status" value="2"/>
</dbReference>
<proteinExistence type="predicted"/>
<dbReference type="Gene3D" id="1.25.40.20">
    <property type="entry name" value="Ankyrin repeat-containing domain"/>
    <property type="match status" value="1"/>
</dbReference>
<dbReference type="EMBL" id="KM982402">
    <property type="protein sequence ID" value="AKI80641.1"/>
    <property type="molecule type" value="Genomic_DNA"/>
</dbReference>
<sequence length="169" mass="19363">MENIYYQLPVELWVKIVNYSNEISLLVTNKQFFELIVLVNVEVDILEYIVDIDNVDMMIYILWLKNNNHNIFDKLAITINSLNSQLVNNCKTGNLNMVKYLIDLGADIKSDNNSAVIYASKNGHLEVVEYLVSQGANIRANKDLAVRWAFRKGHIEVVEFLISQGAKLN</sequence>
<dbReference type="KEGG" id="vg:80514439"/>
<dbReference type="SUPFAM" id="SSF48403">
    <property type="entry name" value="Ankyrin repeat"/>
    <property type="match status" value="1"/>
</dbReference>
<reference evidence="3 4" key="1">
    <citation type="submission" date="2014-10" db="EMBL/GenBank/DDBJ databases">
        <title>Pan-genome analysis of Brazilian lineage A amoebal mimiviruses.</title>
        <authorList>
            <person name="Assis F.L."/>
            <person name="Abrahao J.S."/>
            <person name="Kroon E.G."/>
            <person name="Dornas F.P."/>
            <person name="Andrade K.R."/>
            <person name="Borato P.V.M."/>
            <person name="Pilotto M.R."/>
            <person name="Benamar S."/>
            <person name="LaScola B."/>
            <person name="Colson P."/>
        </authorList>
    </citation>
    <scope>NUCLEOTIDE SEQUENCE [LARGE SCALE GENOMIC DNA]</scope>
    <source>
        <strain evidence="3 4">Kroon</strain>
    </source>
</reference>
<dbReference type="Proteomes" id="UP000240461">
    <property type="component" value="Segment"/>
</dbReference>
<accession>A0A0G2YC60</accession>
<name>A0A0G2YC60_9VIRU</name>
<evidence type="ECO:0000313" key="3">
    <source>
        <dbReference type="EMBL" id="AKI80641.1"/>
    </source>
</evidence>
<evidence type="ECO:0000256" key="1">
    <source>
        <dbReference type="ARBA" id="ARBA00022737"/>
    </source>
</evidence>
<dbReference type="Pfam" id="PF12796">
    <property type="entry name" value="Ank_2"/>
    <property type="match status" value="1"/>
</dbReference>
<evidence type="ECO:0000256" key="2">
    <source>
        <dbReference type="ARBA" id="ARBA00023043"/>
    </source>
</evidence>
<dbReference type="InterPro" id="IPR036770">
    <property type="entry name" value="Ankyrin_rpt-contain_sf"/>
</dbReference>
<keyword evidence="2" id="KW-0040">ANK repeat</keyword>
<dbReference type="PANTHER" id="PTHR24188:SF29">
    <property type="entry name" value="GH09064P"/>
    <property type="match status" value="1"/>
</dbReference>
<dbReference type="PANTHER" id="PTHR24188">
    <property type="entry name" value="ANKYRIN REPEAT PROTEIN"/>
    <property type="match status" value="1"/>
</dbReference>
<keyword evidence="4" id="KW-1185">Reference proteome</keyword>